<keyword evidence="3" id="KW-1185">Reference proteome</keyword>
<evidence type="ECO:0000313" key="3">
    <source>
        <dbReference type="Proteomes" id="UP000430692"/>
    </source>
</evidence>
<feature type="coiled-coil region" evidence="1">
    <location>
        <begin position="1"/>
        <end position="28"/>
    </location>
</feature>
<accession>A0A6I4VZV5</accession>
<dbReference type="AlphaFoldDB" id="A0A6I4VZV5"/>
<comment type="caution">
    <text evidence="2">The sequence shown here is derived from an EMBL/GenBank/DDBJ whole genome shotgun (WGS) entry which is preliminary data.</text>
</comment>
<dbReference type="Proteomes" id="UP000430692">
    <property type="component" value="Unassembled WGS sequence"/>
</dbReference>
<evidence type="ECO:0000313" key="2">
    <source>
        <dbReference type="EMBL" id="MXQ55266.1"/>
    </source>
</evidence>
<proteinExistence type="predicted"/>
<keyword evidence="1" id="KW-0175">Coiled coil</keyword>
<reference evidence="2 3" key="1">
    <citation type="submission" date="2019-12" db="EMBL/GenBank/DDBJ databases">
        <title>Whole-genome analyses of novel actinobacteria.</title>
        <authorList>
            <person name="Sahin N."/>
            <person name="Saygin H."/>
        </authorList>
    </citation>
    <scope>NUCLEOTIDE SEQUENCE [LARGE SCALE GENOMIC DNA]</scope>
    <source>
        <strain evidence="2 3">KC615</strain>
    </source>
</reference>
<organism evidence="2 3">
    <name type="scientific">Shimazuella alba</name>
    <dbReference type="NCBI Taxonomy" id="2690964"/>
    <lineage>
        <taxon>Bacteria</taxon>
        <taxon>Bacillati</taxon>
        <taxon>Bacillota</taxon>
        <taxon>Bacilli</taxon>
        <taxon>Bacillales</taxon>
        <taxon>Thermoactinomycetaceae</taxon>
        <taxon>Shimazuella</taxon>
    </lineage>
</organism>
<dbReference type="RefSeq" id="WP_160802620.1">
    <property type="nucleotide sequence ID" value="NZ_WUUL01000013.1"/>
</dbReference>
<evidence type="ECO:0000256" key="1">
    <source>
        <dbReference type="SAM" id="Coils"/>
    </source>
</evidence>
<gene>
    <name evidence="2" type="ORF">GSM42_16405</name>
</gene>
<dbReference type="EMBL" id="WUUL01000013">
    <property type="protein sequence ID" value="MXQ55266.1"/>
    <property type="molecule type" value="Genomic_DNA"/>
</dbReference>
<protein>
    <submittedName>
        <fullName evidence="2">Uncharacterized protein</fullName>
    </submittedName>
</protein>
<name>A0A6I4VZV5_9BACL</name>
<sequence length="111" mass="12635">MITKEQALEALRTKQRKLKQREATLKAQREICGIGMMGVVILSKFVEILIPIVESGQEFYIPEEANDTIAIELMGIFAEEVEAVLQGNPPQSQFEEELQKVLHYFVNLKKS</sequence>